<comment type="caution">
    <text evidence="4">The sequence shown here is derived from an EMBL/GenBank/DDBJ whole genome shotgun (WGS) entry which is preliminary data.</text>
</comment>
<dbReference type="PANTHER" id="PTHR43673">
    <property type="entry name" value="NAD(P)H NITROREDUCTASE YDGI-RELATED"/>
    <property type="match status" value="1"/>
</dbReference>
<evidence type="ECO:0000256" key="2">
    <source>
        <dbReference type="ARBA" id="ARBA00023002"/>
    </source>
</evidence>
<gene>
    <name evidence="4" type="primary">bluB</name>
    <name evidence="4" type="ORF">DDT42_00686</name>
</gene>
<organism evidence="4 5">
    <name type="scientific">Psychracetigena formicireducens</name>
    <dbReference type="NCBI Taxonomy" id="2986056"/>
    <lineage>
        <taxon>Bacteria</taxon>
        <taxon>Bacillati</taxon>
        <taxon>Candidatus Lithacetigenota</taxon>
        <taxon>Candidatus Psychracetigena</taxon>
    </lineage>
</organism>
<dbReference type="InterPro" id="IPR029479">
    <property type="entry name" value="Nitroreductase"/>
</dbReference>
<sequence>MEVREAILKRRSIRKFNPEPIDKEIITKILEAGHWAPSEGNLQPWFFYVVENIELRKALAKAALNQEFIIQAPVAIVVCADLEKTAPYGKRGKELFCLQSTAAAIQNMLLFAYSLGIGSCWVGAFNEAEAQLIMNLPANLRPLAIIPLGYPAETGRARRTNLNDKIKWMQE</sequence>
<dbReference type="AlphaFoldDB" id="A0A9E2BFW2"/>
<accession>A0A9E2BFW2</accession>
<comment type="similarity">
    <text evidence="1">Belongs to the nitroreductase family.</text>
</comment>
<protein>
    <submittedName>
        <fullName evidence="4">5,6-dimethylbenzimidazole synthase</fullName>
        <ecNumber evidence="4">1.13.11.79</ecNumber>
    </submittedName>
</protein>
<evidence type="ECO:0000256" key="1">
    <source>
        <dbReference type="ARBA" id="ARBA00007118"/>
    </source>
</evidence>
<dbReference type="GO" id="GO:0102919">
    <property type="term" value="F:5,6-dimethylbenzimidazole synthase activity"/>
    <property type="evidence" value="ECO:0007669"/>
    <property type="project" value="UniProtKB-EC"/>
</dbReference>
<evidence type="ECO:0000313" key="4">
    <source>
        <dbReference type="EMBL" id="MBT9144833.1"/>
    </source>
</evidence>
<dbReference type="Proteomes" id="UP000811545">
    <property type="component" value="Unassembled WGS sequence"/>
</dbReference>
<dbReference type="InterPro" id="IPR000415">
    <property type="entry name" value="Nitroreductase-like"/>
</dbReference>
<evidence type="ECO:0000313" key="5">
    <source>
        <dbReference type="Proteomes" id="UP000811545"/>
    </source>
</evidence>
<feature type="domain" description="Nitroreductase" evidence="3">
    <location>
        <begin position="7"/>
        <end position="66"/>
    </location>
</feature>
<name>A0A9E2BFW2_PSYF1</name>
<proteinExistence type="inferred from homology"/>
<dbReference type="EMBL" id="QLTW01000025">
    <property type="protein sequence ID" value="MBT9144833.1"/>
    <property type="molecule type" value="Genomic_DNA"/>
</dbReference>
<dbReference type="SUPFAM" id="SSF55469">
    <property type="entry name" value="FMN-dependent nitroreductase-like"/>
    <property type="match status" value="1"/>
</dbReference>
<reference evidence="4 5" key="1">
    <citation type="journal article" date="2021" name="bioRxiv">
        <title>Unique metabolic strategies in Hadean analogues reveal hints for primordial physiology.</title>
        <authorList>
            <person name="Nobu M.K."/>
            <person name="Nakai R."/>
            <person name="Tamazawa S."/>
            <person name="Mori H."/>
            <person name="Toyoda A."/>
            <person name="Ijiri A."/>
            <person name="Suzuki S."/>
            <person name="Kurokawa K."/>
            <person name="Kamagata Y."/>
            <person name="Tamaki H."/>
        </authorList>
    </citation>
    <scope>NUCLEOTIDE SEQUENCE [LARGE SCALE GENOMIC DNA]</scope>
    <source>
        <strain evidence="4">BS525</strain>
    </source>
</reference>
<dbReference type="EC" id="1.13.11.79" evidence="4"/>
<keyword evidence="2 4" id="KW-0560">Oxidoreductase</keyword>
<dbReference type="Gene3D" id="3.40.109.10">
    <property type="entry name" value="NADH Oxidase"/>
    <property type="match status" value="1"/>
</dbReference>
<dbReference type="Pfam" id="PF00881">
    <property type="entry name" value="Nitroreductase"/>
    <property type="match status" value="1"/>
</dbReference>
<evidence type="ECO:0000259" key="3">
    <source>
        <dbReference type="Pfam" id="PF00881"/>
    </source>
</evidence>
<dbReference type="PANTHER" id="PTHR43673:SF10">
    <property type="entry name" value="NADH DEHYDROGENASE_NAD(P)H NITROREDUCTASE XCC3605-RELATED"/>
    <property type="match status" value="1"/>
</dbReference>